<feature type="region of interest" description="Disordered" evidence="1">
    <location>
        <begin position="124"/>
        <end position="258"/>
    </location>
</feature>
<feature type="compositionally biased region" description="Acidic residues" evidence="1">
    <location>
        <begin position="160"/>
        <end position="170"/>
    </location>
</feature>
<reference evidence="4" key="1">
    <citation type="submission" date="2022-12" db="EMBL/GenBank/DDBJ databases">
        <authorList>
            <person name="Webb A."/>
        </authorList>
    </citation>
    <scope>NUCLEOTIDE SEQUENCE</scope>
    <source>
        <strain evidence="4">Hp1</strain>
    </source>
</reference>
<feature type="compositionally biased region" description="Polar residues" evidence="1">
    <location>
        <begin position="174"/>
        <end position="185"/>
    </location>
</feature>
<dbReference type="AlphaFoldDB" id="A0AAV0TWQ1"/>
<dbReference type="EMBL" id="CANTFL010001060">
    <property type="protein sequence ID" value="CAI5730860.1"/>
    <property type="molecule type" value="Genomic_DNA"/>
</dbReference>
<keyword evidence="2" id="KW-0812">Transmembrane</keyword>
<evidence type="ECO:0000256" key="2">
    <source>
        <dbReference type="SAM" id="Phobius"/>
    </source>
</evidence>
<accession>A0AAV0TWQ1</accession>
<organism evidence="4 6">
    <name type="scientific">Hyaloperonospora brassicae</name>
    <name type="common">Brassica downy mildew</name>
    <name type="synonym">Peronospora brassicae</name>
    <dbReference type="NCBI Taxonomy" id="162125"/>
    <lineage>
        <taxon>Eukaryota</taxon>
        <taxon>Sar</taxon>
        <taxon>Stramenopiles</taxon>
        <taxon>Oomycota</taxon>
        <taxon>Peronosporomycetes</taxon>
        <taxon>Peronosporales</taxon>
        <taxon>Peronosporaceae</taxon>
        <taxon>Hyaloperonospora</taxon>
    </lineage>
</organism>
<name>A0AAV0TWQ1_HYABA</name>
<feature type="compositionally biased region" description="Acidic residues" evidence="1">
    <location>
        <begin position="189"/>
        <end position="210"/>
    </location>
</feature>
<keyword evidence="6" id="KW-1185">Reference proteome</keyword>
<feature type="transmembrane region" description="Helical" evidence="2">
    <location>
        <begin position="348"/>
        <end position="367"/>
    </location>
</feature>
<feature type="chain" id="PRO_5044713909" description="RxLR effector candidate protein" evidence="3">
    <location>
        <begin position="33"/>
        <end position="390"/>
    </location>
</feature>
<proteinExistence type="predicted"/>
<feature type="region of interest" description="Disordered" evidence="1">
    <location>
        <begin position="288"/>
        <end position="325"/>
    </location>
</feature>
<feature type="compositionally biased region" description="Basic and acidic residues" evidence="1">
    <location>
        <begin position="148"/>
        <end position="159"/>
    </location>
</feature>
<dbReference type="Proteomes" id="UP001162031">
    <property type="component" value="Unassembled WGS sequence"/>
</dbReference>
<gene>
    <name evidence="4" type="ORF">HBR001_LOCUS3845</name>
    <name evidence="5" type="ORF">HBR001_LOCUS4992</name>
</gene>
<feature type="compositionally biased region" description="Polar residues" evidence="1">
    <location>
        <begin position="243"/>
        <end position="252"/>
    </location>
</feature>
<evidence type="ECO:0000256" key="1">
    <source>
        <dbReference type="SAM" id="MobiDB-lite"/>
    </source>
</evidence>
<keyword evidence="2" id="KW-1133">Transmembrane helix</keyword>
<evidence type="ECO:0000313" key="4">
    <source>
        <dbReference type="EMBL" id="CAI5726434.1"/>
    </source>
</evidence>
<protein>
    <recommendedName>
        <fullName evidence="7">RxLR effector candidate protein</fullName>
    </recommendedName>
</protein>
<dbReference type="EMBL" id="CANTFL010000659">
    <property type="protein sequence ID" value="CAI5726434.1"/>
    <property type="molecule type" value="Genomic_DNA"/>
</dbReference>
<feature type="compositionally biased region" description="Polar residues" evidence="1">
    <location>
        <begin position="129"/>
        <end position="138"/>
    </location>
</feature>
<evidence type="ECO:0000313" key="6">
    <source>
        <dbReference type="Proteomes" id="UP001162031"/>
    </source>
</evidence>
<evidence type="ECO:0000313" key="5">
    <source>
        <dbReference type="EMBL" id="CAI5730860.1"/>
    </source>
</evidence>
<feature type="signal peptide" evidence="3">
    <location>
        <begin position="1"/>
        <end position="32"/>
    </location>
</feature>
<evidence type="ECO:0000256" key="3">
    <source>
        <dbReference type="SAM" id="SignalP"/>
    </source>
</evidence>
<keyword evidence="2" id="KW-0472">Membrane</keyword>
<keyword evidence="3" id="KW-0732">Signal</keyword>
<evidence type="ECO:0008006" key="7">
    <source>
        <dbReference type="Google" id="ProtNLM"/>
    </source>
</evidence>
<comment type="caution">
    <text evidence="4">The sequence shown here is derived from an EMBL/GenBank/DDBJ whole genome shotgun (WGS) entry which is preliminary data.</text>
</comment>
<sequence>MGAYLAPRRRRRSVAVVALVSALVLLLPMADARSLRQRGESGDTWEATADADAAVEVVKGSSGPSVLPVTTRARDGSELSSDTVFAFGGSVNEIEAETGAAQSARDLKLESSASVSADREAVLTLPSAAPSTGTTSGMRCSVRPKRSANYEKERHKGDHDDDDDDDDDHGDDGSSNAGAHSNAVSNGDVDTDSSGDSNGDIDTDVNADTDADGKTEDKTGSSADGNGDTDADIGSDGNADGEANNSGESNGDGTAGGKFYNNGTIETVAATDKAPTVAWTSVPTLAALPPRPDAPDTTTKGWSSSIIANRATPGGRSGELSDESATDVLENSTKSASSNVTSTSFDQTLVVVIIGVVGTIASLLLVLSRKVLKATGDDDDDIDLEDSGFI</sequence>